<proteinExistence type="inferred from homology"/>
<dbReference type="PANTHER" id="PTHR13261">
    <property type="entry name" value="BRCA2 AND CDKN1A INTERACTING PROTEIN"/>
    <property type="match status" value="1"/>
</dbReference>
<evidence type="ECO:0000256" key="1">
    <source>
        <dbReference type="ARBA" id="ARBA00006781"/>
    </source>
</evidence>
<dbReference type="Pfam" id="PF13862">
    <property type="entry name" value="BCCIP"/>
    <property type="match status" value="1"/>
</dbReference>
<feature type="region of interest" description="Disordered" evidence="2">
    <location>
        <begin position="42"/>
        <end position="68"/>
    </location>
</feature>
<evidence type="ECO:0000313" key="4">
    <source>
        <dbReference type="Proteomes" id="UP000269721"/>
    </source>
</evidence>
<gene>
    <name evidence="3" type="ORF">BDK51DRAFT_26636</name>
</gene>
<reference evidence="4" key="1">
    <citation type="journal article" date="2018" name="Nat. Microbiol.">
        <title>Leveraging single-cell genomics to expand the fungal tree of life.</title>
        <authorList>
            <person name="Ahrendt S.R."/>
            <person name="Quandt C.A."/>
            <person name="Ciobanu D."/>
            <person name="Clum A."/>
            <person name="Salamov A."/>
            <person name="Andreopoulos B."/>
            <person name="Cheng J.F."/>
            <person name="Woyke T."/>
            <person name="Pelin A."/>
            <person name="Henrissat B."/>
            <person name="Reynolds N.K."/>
            <person name="Benny G.L."/>
            <person name="Smith M.E."/>
            <person name="James T.Y."/>
            <person name="Grigoriev I.V."/>
        </authorList>
    </citation>
    <scope>NUCLEOTIDE SEQUENCE [LARGE SCALE GENOMIC DNA]</scope>
</reference>
<dbReference type="OrthoDB" id="27543at2759"/>
<evidence type="ECO:0000313" key="3">
    <source>
        <dbReference type="EMBL" id="RKO89282.1"/>
    </source>
</evidence>
<evidence type="ECO:0000256" key="2">
    <source>
        <dbReference type="SAM" id="MobiDB-lite"/>
    </source>
</evidence>
<dbReference type="GO" id="GO:0005634">
    <property type="term" value="C:nucleus"/>
    <property type="evidence" value="ECO:0007669"/>
    <property type="project" value="TreeGrafter"/>
</dbReference>
<dbReference type="AlphaFoldDB" id="A0A4P9WAN7"/>
<accession>A0A4P9WAN7</accession>
<organism evidence="3 4">
    <name type="scientific">Blyttiomyces helicus</name>
    <dbReference type="NCBI Taxonomy" id="388810"/>
    <lineage>
        <taxon>Eukaryota</taxon>
        <taxon>Fungi</taxon>
        <taxon>Fungi incertae sedis</taxon>
        <taxon>Chytridiomycota</taxon>
        <taxon>Chytridiomycota incertae sedis</taxon>
        <taxon>Chytridiomycetes</taxon>
        <taxon>Chytridiomycetes incertae sedis</taxon>
        <taxon>Blyttiomyces</taxon>
    </lineage>
</organism>
<keyword evidence="4" id="KW-1185">Reference proteome</keyword>
<dbReference type="Proteomes" id="UP000269721">
    <property type="component" value="Unassembled WGS sequence"/>
</dbReference>
<dbReference type="EMBL" id="KZ996183">
    <property type="protein sequence ID" value="RKO89282.1"/>
    <property type="molecule type" value="Genomic_DNA"/>
</dbReference>
<comment type="similarity">
    <text evidence="1">Belongs to the BCP1 family.</text>
</comment>
<dbReference type="InterPro" id="IPR025602">
    <property type="entry name" value="BCP1_family"/>
</dbReference>
<name>A0A4P9WAN7_9FUNG</name>
<sequence>MSLAVVGGFGGGGGGGGRAATNGKPFKFEYFVIFSKIYKEAASTADDEDEGAGRSTPKKKKNKKKSADSSVYYFQIEDEVIAEFAELFFDYKFSKEAQSTDSRRAFQEVGIDPLRRVFIVHRDKMEPMVAAMEARIVS</sequence>
<protein>
    <submittedName>
        <fullName evidence="3">Uncharacterized protein</fullName>
    </submittedName>
</protein>
<dbReference type="PANTHER" id="PTHR13261:SF0">
    <property type="entry name" value="BRCA2 AND CDKN1A-INTERACTING PROTEIN"/>
    <property type="match status" value="1"/>
</dbReference>